<evidence type="ECO:0000313" key="1">
    <source>
        <dbReference type="EMBL" id="BAU89922.1"/>
    </source>
</evidence>
<evidence type="ECO:0000313" key="2">
    <source>
        <dbReference type="Proteomes" id="UP000218288"/>
    </source>
</evidence>
<reference evidence="1 2" key="1">
    <citation type="journal article" date="2016" name="Genome Announc.">
        <title>Complete Genome Sequence of Methylobacterium populi P-1M, Isolated from Pink-Pigmented Household Biofilm.</title>
        <authorList>
            <person name="Morohoshi T."/>
            <person name="Ikeda T."/>
        </authorList>
    </citation>
    <scope>NUCLEOTIDE SEQUENCE [LARGE SCALE GENOMIC DNA]</scope>
    <source>
        <strain evidence="1 2">P-1M</strain>
    </source>
</reference>
<dbReference type="RefSeq" id="WP_096484340.1">
    <property type="nucleotide sequence ID" value="NZ_AP014809.1"/>
</dbReference>
<dbReference type="EMBL" id="AP014809">
    <property type="protein sequence ID" value="BAU89922.1"/>
    <property type="molecule type" value="Genomic_DNA"/>
</dbReference>
<dbReference type="OrthoDB" id="8021461at2"/>
<organism evidence="1 2">
    <name type="scientific">Methylorubrum populi</name>
    <dbReference type="NCBI Taxonomy" id="223967"/>
    <lineage>
        <taxon>Bacteria</taxon>
        <taxon>Pseudomonadati</taxon>
        <taxon>Pseudomonadota</taxon>
        <taxon>Alphaproteobacteria</taxon>
        <taxon>Hyphomicrobiales</taxon>
        <taxon>Methylobacteriaceae</taxon>
        <taxon>Methylorubrum</taxon>
    </lineage>
</organism>
<accession>A0A169QT90</accession>
<proteinExistence type="predicted"/>
<name>A0A169QT90_9HYPH</name>
<sequence>MLMIDLRNGNARLSLAEIVTGGRRYVSAPAAFAGFMAGLRLGPELLTEPGWQLPAGAAGRFAFFRTLMHGVIPRFYDAAHLERLGGRFALRLDGAGAGGGGIGDYTVIALNRRVLTLSGLPLDEDGAEPVIDAAIRADTFLALWNDLLADLAATTLTRIEAARAARPAA</sequence>
<dbReference type="AlphaFoldDB" id="A0A169QT90"/>
<gene>
    <name evidence="1" type="ORF">MPPM_1317</name>
</gene>
<protein>
    <submittedName>
        <fullName evidence="1">Uncharacterized protein</fullName>
    </submittedName>
</protein>
<dbReference type="Proteomes" id="UP000218288">
    <property type="component" value="Chromosome"/>
</dbReference>